<evidence type="ECO:0000313" key="3">
    <source>
        <dbReference type="EMBL" id="CAG2198964.1"/>
    </source>
</evidence>
<keyword evidence="1" id="KW-0479">Metal-binding</keyword>
<reference evidence="3" key="1">
    <citation type="submission" date="2021-03" db="EMBL/GenBank/DDBJ databases">
        <authorList>
            <person name="Bekaert M."/>
        </authorList>
    </citation>
    <scope>NUCLEOTIDE SEQUENCE</scope>
</reference>
<name>A0A8S3QQN2_MYTED</name>
<dbReference type="PROSITE" id="PS50966">
    <property type="entry name" value="ZF_SWIM"/>
    <property type="match status" value="1"/>
</dbReference>
<evidence type="ECO:0000313" key="4">
    <source>
        <dbReference type="Proteomes" id="UP000683360"/>
    </source>
</evidence>
<keyword evidence="4" id="KW-1185">Reference proteome</keyword>
<comment type="caution">
    <text evidence="3">The sequence shown here is derived from an EMBL/GenBank/DDBJ whole genome shotgun (WGS) entry which is preliminary data.</text>
</comment>
<evidence type="ECO:0000259" key="2">
    <source>
        <dbReference type="PROSITE" id="PS50966"/>
    </source>
</evidence>
<dbReference type="InterPro" id="IPR007527">
    <property type="entry name" value="Znf_SWIM"/>
</dbReference>
<accession>A0A8S3QQN2</accession>
<dbReference type="OrthoDB" id="6020543at2759"/>
<proteinExistence type="predicted"/>
<organism evidence="3 4">
    <name type="scientific">Mytilus edulis</name>
    <name type="common">Blue mussel</name>
    <dbReference type="NCBI Taxonomy" id="6550"/>
    <lineage>
        <taxon>Eukaryota</taxon>
        <taxon>Metazoa</taxon>
        <taxon>Spiralia</taxon>
        <taxon>Lophotrochozoa</taxon>
        <taxon>Mollusca</taxon>
        <taxon>Bivalvia</taxon>
        <taxon>Autobranchia</taxon>
        <taxon>Pteriomorphia</taxon>
        <taxon>Mytilida</taxon>
        <taxon>Mytiloidea</taxon>
        <taxon>Mytilidae</taxon>
        <taxon>Mytilinae</taxon>
        <taxon>Mytilus</taxon>
    </lineage>
</organism>
<dbReference type="AlphaFoldDB" id="A0A8S3QQN2"/>
<keyword evidence="1" id="KW-0862">Zinc</keyword>
<gene>
    <name evidence="3" type="ORF">MEDL_13681</name>
</gene>
<keyword evidence="1" id="KW-0863">Zinc-finger</keyword>
<dbReference type="GO" id="GO:0008270">
    <property type="term" value="F:zinc ion binding"/>
    <property type="evidence" value="ECO:0007669"/>
    <property type="project" value="UniProtKB-KW"/>
</dbReference>
<protein>
    <recommendedName>
        <fullName evidence="2">SWIM-type domain-containing protein</fullName>
    </recommendedName>
</protein>
<dbReference type="EMBL" id="CAJPWZ010000704">
    <property type="protein sequence ID" value="CAG2198964.1"/>
    <property type="molecule type" value="Genomic_DNA"/>
</dbReference>
<sequence>MFNLVIYGKPTKMLNMVNPGHPTMMLNMVTSGHPTQILNKSHYQDVECGYLWSPSKDIEYGYLWSPYKDIEYGYLWSPNQNFEYGYLWSPYTDIERYYKDIAYGYLLSPKKILNVVTSGHPTHILTMVTSGHPTHILNMVTSGHPHRYWLWLPLGSTAIRIIYQNEAQRMMKLAENVVFLDATYKGLTAYGYSFYDLVVRDEQQGRGTPLSYCISSDDTGEVVKIFLRSLKTTTANHGFYFCQRFFLGMKYHFLGGYANSRVEDLLILLHGNVTMFYDYLDELEKIGRLKNMGGQREDKSKLTAENMLKAGLDQTVQWTSSTECTVPSQTAFGTIHNVDIVNVVCNCPAATTRGMCKHVHLAELIASKRNIDLTVERRSEAMGVFNAEQYFYDRDNNQVEVLSRLGNVSVVNLTSFKCTCFANSHGIHCVCVMVAKMVVPSPDREKQPTRLLKEKLRKSIYM</sequence>
<feature type="domain" description="SWIM-type" evidence="2">
    <location>
        <begin position="336"/>
        <end position="367"/>
    </location>
</feature>
<evidence type="ECO:0000256" key="1">
    <source>
        <dbReference type="PROSITE-ProRule" id="PRU00325"/>
    </source>
</evidence>
<dbReference type="Proteomes" id="UP000683360">
    <property type="component" value="Unassembled WGS sequence"/>
</dbReference>